<gene>
    <name evidence="2" type="ORF">FHETE_2077</name>
</gene>
<proteinExistence type="predicted"/>
<dbReference type="EMBL" id="JAAGWQ010000032">
    <property type="protein sequence ID" value="KAF5676581.1"/>
    <property type="molecule type" value="Genomic_DNA"/>
</dbReference>
<evidence type="ECO:0000313" key="2">
    <source>
        <dbReference type="EMBL" id="KAF5676581.1"/>
    </source>
</evidence>
<dbReference type="Proteomes" id="UP000567885">
    <property type="component" value="Unassembled WGS sequence"/>
</dbReference>
<comment type="caution">
    <text evidence="2">The sequence shown here is derived from an EMBL/GenBank/DDBJ whole genome shotgun (WGS) entry which is preliminary data.</text>
</comment>
<keyword evidence="3" id="KW-1185">Reference proteome</keyword>
<feature type="region of interest" description="Disordered" evidence="1">
    <location>
        <begin position="245"/>
        <end position="265"/>
    </location>
</feature>
<evidence type="ECO:0000313" key="3">
    <source>
        <dbReference type="Proteomes" id="UP000567885"/>
    </source>
</evidence>
<name>A0A8H5TUX1_FUSHE</name>
<reference evidence="2 3" key="1">
    <citation type="submission" date="2020-05" db="EMBL/GenBank/DDBJ databases">
        <title>Identification and distribution of gene clusters putatively required for synthesis of sphingolipid metabolism inhibitors in phylogenetically diverse species of the filamentous fungus Fusarium.</title>
        <authorList>
            <person name="Kim H.-S."/>
            <person name="Busman M."/>
            <person name="Brown D.W."/>
            <person name="Divon H."/>
            <person name="Uhlig S."/>
            <person name="Proctor R.H."/>
        </authorList>
    </citation>
    <scope>NUCLEOTIDE SEQUENCE [LARGE SCALE GENOMIC DNA]</scope>
    <source>
        <strain evidence="2 3">NRRL 20693</strain>
    </source>
</reference>
<accession>A0A8H5TUX1</accession>
<dbReference type="AlphaFoldDB" id="A0A8H5TUX1"/>
<organism evidence="2 3">
    <name type="scientific">Fusarium heterosporum</name>
    <dbReference type="NCBI Taxonomy" id="42747"/>
    <lineage>
        <taxon>Eukaryota</taxon>
        <taxon>Fungi</taxon>
        <taxon>Dikarya</taxon>
        <taxon>Ascomycota</taxon>
        <taxon>Pezizomycotina</taxon>
        <taxon>Sordariomycetes</taxon>
        <taxon>Hypocreomycetidae</taxon>
        <taxon>Hypocreales</taxon>
        <taxon>Nectriaceae</taxon>
        <taxon>Fusarium</taxon>
        <taxon>Fusarium heterosporum species complex</taxon>
    </lineage>
</organism>
<protein>
    <submittedName>
        <fullName evidence="2">Uncharacterized protein</fullName>
    </submittedName>
</protein>
<sequence>MVLSNPFDKLPAELSIMVLGLLESAEDILSLIRADPHMLQVFLQHELIILRPLRRSLYRQFPGRNLTQAVVACRLRQIERTPLSRNRANYQEVDYYCPEKPSSVYYIPWESAFGNKLRGLLNRVNDLIAADASGITSHDNLQFLVYLCSQGYHPLLYSREISSATLKKSIISLYKRYSQLKQDRRTCPLVVVADLNDSANALFAGSGAECDFWTSGAFMFGHKRLVQLDDVWYWKAVVYEDDASDDEFADESADEPMDESTDEYD</sequence>
<evidence type="ECO:0000256" key="1">
    <source>
        <dbReference type="SAM" id="MobiDB-lite"/>
    </source>
</evidence>
<dbReference type="OrthoDB" id="5074856at2759"/>